<dbReference type="STRING" id="391735.Veis_0487"/>
<dbReference type="HOGENOM" id="CLU_047242_1_0_4"/>
<keyword evidence="4" id="KW-1185">Reference proteome</keyword>
<dbReference type="PANTHER" id="PTHR37957">
    <property type="entry name" value="BLR7070 PROTEIN"/>
    <property type="match status" value="1"/>
</dbReference>
<sequence>MGFAHSSRRMAVSRVLLALLVLAGCGGSDGGGGSAGAGAGPPIVALRLLGAAAIPTGTLFEGVEFGGISGLDRAADGSYWALSDERGGDGRVPRFYNLSIDYEASGNVSVQINRQTAMLREDGSAFPAATRTVDPEAIRVAAGGQLYWASEGNWDAAAARRFQPFVRQMTAQGAFVREFAIPAIYHYVDNRTQGARNNKVFESLAVAPDGTVYVANEDALIEDGPSASLQAGSVVRVTALDPGTGQARAQYAYELPKIPVDGKPDAAFGPDNGLSDMLAAGPRQFIAVERAFAFGVGNTIRLVWTEINDTTTDVSRIASLVEAKYTPMSRRLLLEMPLRYQGVKLDNIEAITWGKTLPNGNRTLVLASDNNFSATQTNQFIVLEVLAN</sequence>
<dbReference type="AlphaFoldDB" id="A1WF65"/>
<protein>
    <recommendedName>
        <fullName evidence="2">Phytase-like domain-containing protein</fullName>
    </recommendedName>
</protein>
<gene>
    <name evidence="3" type="ordered locus">Veis_0487</name>
</gene>
<evidence type="ECO:0000313" key="3">
    <source>
        <dbReference type="EMBL" id="ABM56272.1"/>
    </source>
</evidence>
<accession>A1WF65</accession>
<dbReference type="KEGG" id="vei:Veis_0487"/>
<evidence type="ECO:0000313" key="4">
    <source>
        <dbReference type="Proteomes" id="UP000000374"/>
    </source>
</evidence>
<keyword evidence="1" id="KW-0732">Signal</keyword>
<dbReference type="PANTHER" id="PTHR37957:SF1">
    <property type="entry name" value="PHYTASE-LIKE DOMAIN-CONTAINING PROTEIN"/>
    <property type="match status" value="1"/>
</dbReference>
<feature type="domain" description="Phytase-like" evidence="2">
    <location>
        <begin position="64"/>
        <end position="372"/>
    </location>
</feature>
<dbReference type="Pfam" id="PF13449">
    <property type="entry name" value="Phytase-like"/>
    <property type="match status" value="1"/>
</dbReference>
<dbReference type="SUPFAM" id="SSF101898">
    <property type="entry name" value="NHL repeat"/>
    <property type="match status" value="1"/>
</dbReference>
<feature type="chain" id="PRO_5002640596" description="Phytase-like domain-containing protein" evidence="1">
    <location>
        <begin position="24"/>
        <end position="388"/>
    </location>
</feature>
<dbReference type="eggNOG" id="COG4222">
    <property type="taxonomic scope" value="Bacteria"/>
</dbReference>
<name>A1WF65_VEREI</name>
<evidence type="ECO:0000256" key="1">
    <source>
        <dbReference type="SAM" id="SignalP"/>
    </source>
</evidence>
<reference evidence="4" key="1">
    <citation type="submission" date="2006-12" db="EMBL/GenBank/DDBJ databases">
        <title>Complete sequence of chromosome 1 of Verminephrobacter eiseniae EF01-2.</title>
        <authorList>
            <person name="Copeland A."/>
            <person name="Lucas S."/>
            <person name="Lapidus A."/>
            <person name="Barry K."/>
            <person name="Detter J.C."/>
            <person name="Glavina del Rio T."/>
            <person name="Dalin E."/>
            <person name="Tice H."/>
            <person name="Pitluck S."/>
            <person name="Chertkov O."/>
            <person name="Brettin T."/>
            <person name="Bruce D."/>
            <person name="Han C."/>
            <person name="Tapia R."/>
            <person name="Gilna P."/>
            <person name="Schmutz J."/>
            <person name="Larimer F."/>
            <person name="Land M."/>
            <person name="Hauser L."/>
            <person name="Kyrpides N."/>
            <person name="Kim E."/>
            <person name="Stahl D."/>
            <person name="Richardson P."/>
        </authorList>
    </citation>
    <scope>NUCLEOTIDE SEQUENCE [LARGE SCALE GENOMIC DNA]</scope>
    <source>
        <strain evidence="4">EF01-2</strain>
    </source>
</reference>
<organism evidence="3 4">
    <name type="scientific">Verminephrobacter eiseniae (strain EF01-2)</name>
    <dbReference type="NCBI Taxonomy" id="391735"/>
    <lineage>
        <taxon>Bacteria</taxon>
        <taxon>Pseudomonadati</taxon>
        <taxon>Pseudomonadota</taxon>
        <taxon>Betaproteobacteria</taxon>
        <taxon>Burkholderiales</taxon>
        <taxon>Comamonadaceae</taxon>
        <taxon>Verminephrobacter</taxon>
    </lineage>
</organism>
<dbReference type="InterPro" id="IPR027372">
    <property type="entry name" value="Phytase-like_dom"/>
</dbReference>
<feature type="signal peptide" evidence="1">
    <location>
        <begin position="1"/>
        <end position="23"/>
    </location>
</feature>
<dbReference type="Proteomes" id="UP000000374">
    <property type="component" value="Chromosome"/>
</dbReference>
<dbReference type="EMBL" id="CP000542">
    <property type="protein sequence ID" value="ABM56272.1"/>
    <property type="molecule type" value="Genomic_DNA"/>
</dbReference>
<evidence type="ECO:0000259" key="2">
    <source>
        <dbReference type="Pfam" id="PF13449"/>
    </source>
</evidence>
<proteinExistence type="predicted"/>